<comment type="caution">
    <text evidence="1">The sequence shown here is derived from an EMBL/GenBank/DDBJ whole genome shotgun (WGS) entry which is preliminary data.</text>
</comment>
<reference evidence="1" key="1">
    <citation type="journal article" date="2021" name="New Phytol.">
        <title>Evolutionary innovations through gain and loss of genes in the ectomycorrhizal Boletales.</title>
        <authorList>
            <person name="Wu G."/>
            <person name="Miyauchi S."/>
            <person name="Morin E."/>
            <person name="Kuo A."/>
            <person name="Drula E."/>
            <person name="Varga T."/>
            <person name="Kohler A."/>
            <person name="Feng B."/>
            <person name="Cao Y."/>
            <person name="Lipzen A."/>
            <person name="Daum C."/>
            <person name="Hundley H."/>
            <person name="Pangilinan J."/>
            <person name="Johnson J."/>
            <person name="Barry K."/>
            <person name="LaButti K."/>
            <person name="Ng V."/>
            <person name="Ahrendt S."/>
            <person name="Min B."/>
            <person name="Choi I.G."/>
            <person name="Park H."/>
            <person name="Plett J.M."/>
            <person name="Magnuson J."/>
            <person name="Spatafora J.W."/>
            <person name="Nagy L.G."/>
            <person name="Henrissat B."/>
            <person name="Grigoriev I.V."/>
            <person name="Yang Z.L."/>
            <person name="Xu J."/>
            <person name="Martin F.M."/>
        </authorList>
    </citation>
    <scope>NUCLEOTIDE SEQUENCE</scope>
    <source>
        <strain evidence="1">KUC20120723A-06</strain>
    </source>
</reference>
<feature type="non-terminal residue" evidence="1">
    <location>
        <position position="51"/>
    </location>
</feature>
<proteinExistence type="predicted"/>
<keyword evidence="2" id="KW-1185">Reference proteome</keyword>
<gene>
    <name evidence="1" type="ORF">BV22DRAFT_974871</name>
</gene>
<feature type="non-terminal residue" evidence="1">
    <location>
        <position position="1"/>
    </location>
</feature>
<dbReference type="EMBL" id="MU266632">
    <property type="protein sequence ID" value="KAH7919769.1"/>
    <property type="molecule type" value="Genomic_DNA"/>
</dbReference>
<evidence type="ECO:0000313" key="1">
    <source>
        <dbReference type="EMBL" id="KAH7919769.1"/>
    </source>
</evidence>
<accession>A0ACB8B2J9</accession>
<sequence length="51" mass="5596">GSANDGQIWESASTKDLTLPLGRYFRADAGSPSCDALLVPYCATRCHHKEW</sequence>
<protein>
    <submittedName>
        <fullName evidence="1">Uncharacterized protein</fullName>
    </submittedName>
</protein>
<evidence type="ECO:0000313" key="2">
    <source>
        <dbReference type="Proteomes" id="UP000790709"/>
    </source>
</evidence>
<name>A0ACB8B2J9_9AGAM</name>
<organism evidence="1 2">
    <name type="scientific">Leucogyrophana mollusca</name>
    <dbReference type="NCBI Taxonomy" id="85980"/>
    <lineage>
        <taxon>Eukaryota</taxon>
        <taxon>Fungi</taxon>
        <taxon>Dikarya</taxon>
        <taxon>Basidiomycota</taxon>
        <taxon>Agaricomycotina</taxon>
        <taxon>Agaricomycetes</taxon>
        <taxon>Agaricomycetidae</taxon>
        <taxon>Boletales</taxon>
        <taxon>Boletales incertae sedis</taxon>
        <taxon>Leucogyrophana</taxon>
    </lineage>
</organism>
<dbReference type="Proteomes" id="UP000790709">
    <property type="component" value="Unassembled WGS sequence"/>
</dbReference>